<reference evidence="1 2" key="1">
    <citation type="submission" date="2018-09" db="EMBL/GenBank/DDBJ databases">
        <authorList>
            <person name="Postec A."/>
        </authorList>
    </citation>
    <scope>NUCLEOTIDE SEQUENCE [LARGE SCALE GENOMIC DNA]</scope>
    <source>
        <strain evidence="1">70B-A</strain>
    </source>
</reference>
<evidence type="ECO:0000313" key="2">
    <source>
        <dbReference type="Proteomes" id="UP000279029"/>
    </source>
</evidence>
<proteinExistence type="predicted"/>
<accession>A0A3P7RTF1</accession>
<organism evidence="1 2">
    <name type="scientific">Petrocella atlantisensis</name>
    <dbReference type="NCBI Taxonomy" id="2173034"/>
    <lineage>
        <taxon>Bacteria</taxon>
        <taxon>Bacillati</taxon>
        <taxon>Bacillota</taxon>
        <taxon>Clostridia</taxon>
        <taxon>Lachnospirales</taxon>
        <taxon>Vallitaleaceae</taxon>
        <taxon>Petrocella</taxon>
    </lineage>
</organism>
<dbReference type="EMBL" id="LR130778">
    <property type="protein sequence ID" value="VDN46152.1"/>
    <property type="molecule type" value="Genomic_DNA"/>
</dbReference>
<dbReference type="Pfam" id="PF05402">
    <property type="entry name" value="PqqD"/>
    <property type="match status" value="1"/>
</dbReference>
<protein>
    <submittedName>
        <fullName evidence="1">PqqD family protein</fullName>
    </submittedName>
</protein>
<keyword evidence="2" id="KW-1185">Reference proteome</keyword>
<dbReference type="RefSeq" id="WP_125135714.1">
    <property type="nucleotide sequence ID" value="NZ_LR130778.1"/>
</dbReference>
<dbReference type="OrthoDB" id="1495225at2"/>
<dbReference type="AlphaFoldDB" id="A0A3P7RTF1"/>
<dbReference type="InterPro" id="IPR041881">
    <property type="entry name" value="PqqD_sf"/>
</dbReference>
<dbReference type="Proteomes" id="UP000279029">
    <property type="component" value="Chromosome"/>
</dbReference>
<name>A0A3P7RTF1_9FIRM</name>
<dbReference type="KEGG" id="cbar:PATL70BA_0306"/>
<sequence>MGQDEFNKEAVIRKKELIVIDFDGELAMNDTEKGIHYGMNTVGTRIWKLLDEPQTMASIVAYLLTQYEVDKEDCIEEVYNFLSDLYERGLICMENTKSE</sequence>
<evidence type="ECO:0000313" key="1">
    <source>
        <dbReference type="EMBL" id="VDN46152.1"/>
    </source>
</evidence>
<dbReference type="InterPro" id="IPR008792">
    <property type="entry name" value="PQQD"/>
</dbReference>
<gene>
    <name evidence="1" type="ORF">PATL70BA_0306</name>
</gene>
<dbReference type="Gene3D" id="1.10.10.1150">
    <property type="entry name" value="Coenzyme PQQ synthesis protein D (PqqD)"/>
    <property type="match status" value="1"/>
</dbReference>